<evidence type="ECO:0000313" key="4">
    <source>
        <dbReference type="Proteomes" id="UP001519325"/>
    </source>
</evidence>
<evidence type="ECO:0000256" key="2">
    <source>
        <dbReference type="SAM" id="Phobius"/>
    </source>
</evidence>
<feature type="compositionally biased region" description="Gly residues" evidence="1">
    <location>
        <begin position="72"/>
        <end position="81"/>
    </location>
</feature>
<gene>
    <name evidence="3" type="ORF">BJ987_003292</name>
</gene>
<feature type="transmembrane region" description="Helical" evidence="2">
    <location>
        <begin position="227"/>
        <end position="251"/>
    </location>
</feature>
<feature type="region of interest" description="Disordered" evidence="1">
    <location>
        <begin position="62"/>
        <end position="83"/>
    </location>
</feature>
<reference evidence="3 4" key="1">
    <citation type="submission" date="2021-03" db="EMBL/GenBank/DDBJ databases">
        <title>Sequencing the genomes of 1000 actinobacteria strains.</title>
        <authorList>
            <person name="Klenk H.-P."/>
        </authorList>
    </citation>
    <scope>NUCLEOTIDE SEQUENCE [LARGE SCALE GENOMIC DNA]</scope>
    <source>
        <strain evidence="3 4">DSM 45516</strain>
    </source>
</reference>
<dbReference type="RefSeq" id="WP_209890453.1">
    <property type="nucleotide sequence ID" value="NZ_JAGGMR010000001.1"/>
</dbReference>
<organism evidence="3 4">
    <name type="scientific">Nocardia goodfellowii</name>
    <dbReference type="NCBI Taxonomy" id="882446"/>
    <lineage>
        <taxon>Bacteria</taxon>
        <taxon>Bacillati</taxon>
        <taxon>Actinomycetota</taxon>
        <taxon>Actinomycetes</taxon>
        <taxon>Mycobacteriales</taxon>
        <taxon>Nocardiaceae</taxon>
        <taxon>Nocardia</taxon>
    </lineage>
</organism>
<keyword evidence="4" id="KW-1185">Reference proteome</keyword>
<feature type="transmembrane region" description="Helical" evidence="2">
    <location>
        <begin position="133"/>
        <end position="150"/>
    </location>
</feature>
<dbReference type="Pfam" id="PF17197">
    <property type="entry name" value="DUF5134"/>
    <property type="match status" value="1"/>
</dbReference>
<dbReference type="EMBL" id="JAGGMR010000001">
    <property type="protein sequence ID" value="MBP2190391.1"/>
    <property type="molecule type" value="Genomic_DNA"/>
</dbReference>
<feature type="transmembrane region" description="Helical" evidence="2">
    <location>
        <begin position="12"/>
        <end position="32"/>
    </location>
</feature>
<evidence type="ECO:0000256" key="1">
    <source>
        <dbReference type="SAM" id="MobiDB-lite"/>
    </source>
</evidence>
<keyword evidence="2" id="KW-1133">Transmembrane helix</keyword>
<comment type="caution">
    <text evidence="3">The sequence shown here is derived from an EMBL/GenBank/DDBJ whole genome shotgun (WGS) entry which is preliminary data.</text>
</comment>
<protein>
    <recommendedName>
        <fullName evidence="5">DUF5134 domain-containing protein</fullName>
    </recommendedName>
</protein>
<keyword evidence="2" id="KW-0812">Transmembrane</keyword>
<dbReference type="Proteomes" id="UP001519325">
    <property type="component" value="Unassembled WGS sequence"/>
</dbReference>
<feature type="transmembrane region" description="Helical" evidence="2">
    <location>
        <begin position="110"/>
        <end position="127"/>
    </location>
</feature>
<feature type="transmembrane region" description="Helical" evidence="2">
    <location>
        <begin position="193"/>
        <end position="215"/>
    </location>
</feature>
<name>A0ABS4QIA7_9NOCA</name>
<dbReference type="InterPro" id="IPR033458">
    <property type="entry name" value="DUF5134"/>
</dbReference>
<sequence length="252" mass="25865">MTRFVQDYAVLRWSVVAAFLAAAVIVVGRLAAPLRHPASARSAGDLLDDRGFGNERVVVRGGSGSPAEMGSHSGGRHGGADCGSAQRDWDAASVFGSDGWAGAAQHESDAAHLLMCLVMLTMLVFPSSANPEALRGVLIAMTVVFAALLVSRMTEGRRGSRAQRVALGYHLFAAAAMWYAMSGHSAAGHTGPVPAVASGLAALFLIDALAVVATGGRQWLGHPGGPVLSAALVPHVVMDLGTAYMLAAAVIT</sequence>
<evidence type="ECO:0008006" key="5">
    <source>
        <dbReference type="Google" id="ProtNLM"/>
    </source>
</evidence>
<feature type="transmembrane region" description="Helical" evidence="2">
    <location>
        <begin position="162"/>
        <end position="181"/>
    </location>
</feature>
<proteinExistence type="predicted"/>
<accession>A0ABS4QIA7</accession>
<evidence type="ECO:0000313" key="3">
    <source>
        <dbReference type="EMBL" id="MBP2190391.1"/>
    </source>
</evidence>
<keyword evidence="2" id="KW-0472">Membrane</keyword>